<evidence type="ECO:0000313" key="6">
    <source>
        <dbReference type="EMBL" id="TFE90871.1"/>
    </source>
</evidence>
<dbReference type="GO" id="GO:0003677">
    <property type="term" value="F:DNA binding"/>
    <property type="evidence" value="ECO:0007669"/>
    <property type="project" value="UniProtKB-UniRule"/>
</dbReference>
<dbReference type="Proteomes" id="UP000298246">
    <property type="component" value="Unassembled WGS sequence"/>
</dbReference>
<dbReference type="PANTHER" id="PTHR47506">
    <property type="entry name" value="TRANSCRIPTIONAL REGULATORY PROTEIN"/>
    <property type="match status" value="1"/>
</dbReference>
<dbReference type="SUPFAM" id="SSF46689">
    <property type="entry name" value="Homeodomain-like"/>
    <property type="match status" value="1"/>
</dbReference>
<dbReference type="InterPro" id="IPR036271">
    <property type="entry name" value="Tet_transcr_reg_TetR-rel_C_sf"/>
</dbReference>
<dbReference type="EMBL" id="MYFO01000003">
    <property type="protein sequence ID" value="TFE90871.1"/>
    <property type="molecule type" value="Genomic_DNA"/>
</dbReference>
<keyword evidence="7" id="KW-1185">Reference proteome</keyword>
<dbReference type="OrthoDB" id="116240at2"/>
<evidence type="ECO:0000256" key="4">
    <source>
        <dbReference type="PROSITE-ProRule" id="PRU00335"/>
    </source>
</evidence>
<proteinExistence type="predicted"/>
<feature type="domain" description="HTH tetR-type" evidence="5">
    <location>
        <begin position="5"/>
        <end position="65"/>
    </location>
</feature>
<dbReference type="AlphaFoldDB" id="A0A4Y8Q8H0"/>
<comment type="caution">
    <text evidence="6">The sequence shown here is derived from an EMBL/GenBank/DDBJ whole genome shotgun (WGS) entry which is preliminary data.</text>
</comment>
<keyword evidence="3" id="KW-0804">Transcription</keyword>
<keyword evidence="2 4" id="KW-0238">DNA-binding</keyword>
<accession>A0A4Y8Q8H0</accession>
<evidence type="ECO:0000256" key="1">
    <source>
        <dbReference type="ARBA" id="ARBA00023015"/>
    </source>
</evidence>
<feature type="DNA-binding region" description="H-T-H motif" evidence="4">
    <location>
        <begin position="28"/>
        <end position="47"/>
    </location>
</feature>
<evidence type="ECO:0000259" key="5">
    <source>
        <dbReference type="PROSITE" id="PS50977"/>
    </source>
</evidence>
<dbReference type="InterPro" id="IPR009057">
    <property type="entry name" value="Homeodomain-like_sf"/>
</dbReference>
<dbReference type="PRINTS" id="PR00455">
    <property type="entry name" value="HTHTETR"/>
</dbReference>
<organism evidence="6 7">
    <name type="scientific">Paenibacillus athensensis</name>
    <dbReference type="NCBI Taxonomy" id="1967502"/>
    <lineage>
        <taxon>Bacteria</taxon>
        <taxon>Bacillati</taxon>
        <taxon>Bacillota</taxon>
        <taxon>Bacilli</taxon>
        <taxon>Bacillales</taxon>
        <taxon>Paenibacillaceae</taxon>
        <taxon>Paenibacillus</taxon>
    </lineage>
</organism>
<dbReference type="RefSeq" id="WP_134749723.1">
    <property type="nucleotide sequence ID" value="NZ_MYFO02000007.1"/>
</dbReference>
<reference evidence="6 7" key="1">
    <citation type="submission" date="2017-03" db="EMBL/GenBank/DDBJ databases">
        <title>Isolation of Levoglucosan Utilizing Bacteria.</title>
        <authorList>
            <person name="Arya A.S."/>
        </authorList>
    </citation>
    <scope>NUCLEOTIDE SEQUENCE [LARGE SCALE GENOMIC DNA]</scope>
    <source>
        <strain evidence="6 7">MEC069</strain>
    </source>
</reference>
<protein>
    <submittedName>
        <fullName evidence="6">TetR family transcriptional regulator</fullName>
    </submittedName>
</protein>
<gene>
    <name evidence="6" type="ORF">B5M42_03315</name>
</gene>
<name>A0A4Y8Q8H0_9BACL</name>
<dbReference type="PROSITE" id="PS50977">
    <property type="entry name" value="HTH_TETR_2"/>
    <property type="match status" value="1"/>
</dbReference>
<keyword evidence="1" id="KW-0805">Transcription regulation</keyword>
<evidence type="ECO:0000256" key="2">
    <source>
        <dbReference type="ARBA" id="ARBA00023125"/>
    </source>
</evidence>
<dbReference type="PANTHER" id="PTHR47506:SF3">
    <property type="entry name" value="HTH-TYPE TRANSCRIPTIONAL REGULATOR LMRA"/>
    <property type="match status" value="1"/>
</dbReference>
<dbReference type="InterPro" id="IPR001647">
    <property type="entry name" value="HTH_TetR"/>
</dbReference>
<dbReference type="Gene3D" id="1.10.357.10">
    <property type="entry name" value="Tetracycline Repressor, domain 2"/>
    <property type="match status" value="1"/>
</dbReference>
<dbReference type="SUPFAM" id="SSF48498">
    <property type="entry name" value="Tetracyclin repressor-like, C-terminal domain"/>
    <property type="match status" value="1"/>
</dbReference>
<dbReference type="Pfam" id="PF00440">
    <property type="entry name" value="TetR_N"/>
    <property type="match status" value="1"/>
</dbReference>
<evidence type="ECO:0000256" key="3">
    <source>
        <dbReference type="ARBA" id="ARBA00023163"/>
    </source>
</evidence>
<sequence>MEKKETAKERILRAAGDLFYREGMRAVGVDRIIAESGVAKASFYRNFATKDDLIVAYLEQRHARNMDNLQEALRRYPNDPLEQLRFLIRRLIERMQSPDYRGCAFMNTSVEFPELEHPGHQVAVGRRNELWTAIREIAGRTRARDPEELTGQLSMLSSGAMMVAYMNREAFNYEYFEHAAQTLIDRQVEPLD</sequence>
<evidence type="ECO:0000313" key="7">
    <source>
        <dbReference type="Proteomes" id="UP000298246"/>
    </source>
</evidence>